<evidence type="ECO:0000256" key="6">
    <source>
        <dbReference type="ARBA" id="ARBA00034320"/>
    </source>
</evidence>
<keyword evidence="1" id="KW-0547">Nucleotide-binding</keyword>
<keyword evidence="5" id="KW-0143">Chaperone</keyword>
<feature type="region of interest" description="Disordered" evidence="8">
    <location>
        <begin position="283"/>
        <end position="321"/>
    </location>
</feature>
<gene>
    <name evidence="11" type="primary">CBWD1</name>
    <name evidence="11" type="ORF">BGZ80_000527</name>
</gene>
<comment type="catalytic activity">
    <reaction evidence="7">
        <text>GTP + H2O = GDP + phosphate + H(+)</text>
        <dbReference type="Rhea" id="RHEA:19669"/>
        <dbReference type="ChEBI" id="CHEBI:15377"/>
        <dbReference type="ChEBI" id="CHEBI:15378"/>
        <dbReference type="ChEBI" id="CHEBI:37565"/>
        <dbReference type="ChEBI" id="CHEBI:43474"/>
        <dbReference type="ChEBI" id="CHEBI:58189"/>
    </reaction>
    <physiologicalReaction direction="left-to-right" evidence="7">
        <dbReference type="Rhea" id="RHEA:19670"/>
    </physiologicalReaction>
</comment>
<dbReference type="CDD" id="cd03112">
    <property type="entry name" value="CobW-like"/>
    <property type="match status" value="1"/>
</dbReference>
<protein>
    <submittedName>
        <fullName evidence="11">COBW domain-containing protein 1</fullName>
    </submittedName>
</protein>
<comment type="caution">
    <text evidence="11">The sequence shown here is derived from an EMBL/GenBank/DDBJ whole genome shotgun (WGS) entry which is preliminary data.</text>
</comment>
<evidence type="ECO:0000256" key="7">
    <source>
        <dbReference type="ARBA" id="ARBA00049117"/>
    </source>
</evidence>
<evidence type="ECO:0000256" key="8">
    <source>
        <dbReference type="SAM" id="MobiDB-lite"/>
    </source>
</evidence>
<keyword evidence="2" id="KW-0378">Hydrolase</keyword>
<evidence type="ECO:0000256" key="4">
    <source>
        <dbReference type="ARBA" id="ARBA00023134"/>
    </source>
</evidence>
<dbReference type="GO" id="GO:0005525">
    <property type="term" value="F:GTP binding"/>
    <property type="evidence" value="ECO:0007669"/>
    <property type="project" value="UniProtKB-KW"/>
</dbReference>
<feature type="domain" description="CobW C-terminal" evidence="10">
    <location>
        <begin position="376"/>
        <end position="440"/>
    </location>
</feature>
<feature type="compositionally biased region" description="Basic and acidic residues" evidence="8">
    <location>
        <begin position="290"/>
        <end position="311"/>
    </location>
</feature>
<organism evidence="11 12">
    <name type="scientific">Entomortierella chlamydospora</name>
    <dbReference type="NCBI Taxonomy" id="101097"/>
    <lineage>
        <taxon>Eukaryota</taxon>
        <taxon>Fungi</taxon>
        <taxon>Fungi incertae sedis</taxon>
        <taxon>Mucoromycota</taxon>
        <taxon>Mortierellomycotina</taxon>
        <taxon>Mortierellomycetes</taxon>
        <taxon>Mortierellales</taxon>
        <taxon>Mortierellaceae</taxon>
        <taxon>Entomortierella</taxon>
    </lineage>
</organism>
<keyword evidence="3" id="KW-0862">Zinc</keyword>
<dbReference type="SUPFAM" id="SSF90002">
    <property type="entry name" value="Hypothetical protein YjiA, C-terminal domain"/>
    <property type="match status" value="1"/>
</dbReference>
<comment type="similarity">
    <text evidence="6">Belongs to the SIMIBI class G3E GTPase family. ZNG1 subfamily.</text>
</comment>
<dbReference type="SUPFAM" id="SSF52540">
    <property type="entry name" value="P-loop containing nucleoside triphosphate hydrolases"/>
    <property type="match status" value="1"/>
</dbReference>
<dbReference type="Pfam" id="PF07683">
    <property type="entry name" value="CobW_C"/>
    <property type="match status" value="1"/>
</dbReference>
<feature type="region of interest" description="Disordered" evidence="8">
    <location>
        <begin position="480"/>
        <end position="577"/>
    </location>
</feature>
<evidence type="ECO:0000256" key="3">
    <source>
        <dbReference type="ARBA" id="ARBA00022833"/>
    </source>
</evidence>
<dbReference type="InterPro" id="IPR036627">
    <property type="entry name" value="CobW-likC_sf"/>
</dbReference>
<dbReference type="OrthoDB" id="258627at2759"/>
<evidence type="ECO:0000259" key="9">
    <source>
        <dbReference type="Pfam" id="PF02492"/>
    </source>
</evidence>
<sequence length="577" mass="65730">MSNFDDECPPLAVPLAAGNQLLQVEDDDEEMPDLIDTQGSAPASTGTKANEIGDATPFKKIPITIITGFLGSGKSTLLDYILTEKHDFKVAVILNEFGDTGGIDQAMNVGMGGEVVEEWLELKNGCLCCTVKDNGVVAIENLMKKKGKFDYILLETTGLADPGPIASIFWMDDDLGSDIYLDGIVTLVDSRNVRKELELKKEDGSLNETAKQIAMADRIILNKTDLVSKDTVDELEADCRAMNGVAQIMRTTHSKVDLRFVLDIAAFDAVRAKELEQADAALRDQGNSTSDHDHGDPNHVHSDACGHDHQISDQQAPRSNHLEESITTATLTFNTSTVDQKLFEHWLQLLLWEHQIPEPESDESVPVNDTTASTTLQELDILRVKGIIKPSGQPAGTKIVIQGVQELYDVKAAITTPQSGQEELPNAGKVVFIGRDSSHQGHITNMHEDSNFVYTSTAEAKEEFRREKEEFRREKEEFRREKEEFRQEKEEFRREKEEFRREKEEIKQEKEEYRREKEESRREKEEFRRKKDELRRERDEFRREMDEFRREKERERERTQVKSGPKCGGQHHDLRRN</sequence>
<dbReference type="PANTHER" id="PTHR13748">
    <property type="entry name" value="COBW-RELATED"/>
    <property type="match status" value="1"/>
</dbReference>
<reference evidence="11" key="1">
    <citation type="journal article" date="2020" name="Fungal Divers.">
        <title>Resolving the Mortierellaceae phylogeny through synthesis of multi-gene phylogenetics and phylogenomics.</title>
        <authorList>
            <person name="Vandepol N."/>
            <person name="Liber J."/>
            <person name="Desiro A."/>
            <person name="Na H."/>
            <person name="Kennedy M."/>
            <person name="Barry K."/>
            <person name="Grigoriev I.V."/>
            <person name="Miller A.N."/>
            <person name="O'Donnell K."/>
            <person name="Stajich J.E."/>
            <person name="Bonito G."/>
        </authorList>
    </citation>
    <scope>NUCLEOTIDE SEQUENCE</scope>
    <source>
        <strain evidence="11">NRRL 2769</strain>
    </source>
</reference>
<dbReference type="InterPro" id="IPR051316">
    <property type="entry name" value="Zinc-reg_GTPase_activator"/>
</dbReference>
<dbReference type="InterPro" id="IPR011629">
    <property type="entry name" value="CobW-like_C"/>
</dbReference>
<dbReference type="InterPro" id="IPR003495">
    <property type="entry name" value="CobW/HypB/UreG_nucleotide-bd"/>
</dbReference>
<evidence type="ECO:0000256" key="5">
    <source>
        <dbReference type="ARBA" id="ARBA00023186"/>
    </source>
</evidence>
<dbReference type="Gene3D" id="3.30.1220.10">
    <property type="entry name" value="CobW-like, C-terminal domain"/>
    <property type="match status" value="1"/>
</dbReference>
<dbReference type="Proteomes" id="UP000703661">
    <property type="component" value="Unassembled WGS sequence"/>
</dbReference>
<dbReference type="GO" id="GO:0016787">
    <property type="term" value="F:hydrolase activity"/>
    <property type="evidence" value="ECO:0007669"/>
    <property type="project" value="UniProtKB-KW"/>
</dbReference>
<dbReference type="EMBL" id="JAAAID010000111">
    <property type="protein sequence ID" value="KAG0022328.1"/>
    <property type="molecule type" value="Genomic_DNA"/>
</dbReference>
<feature type="domain" description="CobW/HypB/UreG nucleotide-binding" evidence="9">
    <location>
        <begin position="62"/>
        <end position="249"/>
    </location>
</feature>
<dbReference type="Gene3D" id="3.40.50.300">
    <property type="entry name" value="P-loop containing nucleotide triphosphate hydrolases"/>
    <property type="match status" value="1"/>
</dbReference>
<accession>A0A9P6T447</accession>
<keyword evidence="12" id="KW-1185">Reference proteome</keyword>
<dbReference type="InterPro" id="IPR027417">
    <property type="entry name" value="P-loop_NTPase"/>
</dbReference>
<evidence type="ECO:0000313" key="12">
    <source>
        <dbReference type="Proteomes" id="UP000703661"/>
    </source>
</evidence>
<feature type="compositionally biased region" description="Basic and acidic residues" evidence="8">
    <location>
        <begin position="480"/>
        <end position="560"/>
    </location>
</feature>
<evidence type="ECO:0000256" key="2">
    <source>
        <dbReference type="ARBA" id="ARBA00022801"/>
    </source>
</evidence>
<dbReference type="PANTHER" id="PTHR13748:SF31">
    <property type="entry name" value="ZINC-REGULATED GTPASE METALLOPROTEIN ACTIVATOR 1A-RELATED"/>
    <property type="match status" value="1"/>
</dbReference>
<proteinExistence type="inferred from homology"/>
<dbReference type="GO" id="GO:0005737">
    <property type="term" value="C:cytoplasm"/>
    <property type="evidence" value="ECO:0007669"/>
    <property type="project" value="TreeGrafter"/>
</dbReference>
<dbReference type="AlphaFoldDB" id="A0A9P6T447"/>
<evidence type="ECO:0000259" key="10">
    <source>
        <dbReference type="Pfam" id="PF07683"/>
    </source>
</evidence>
<dbReference type="Pfam" id="PF02492">
    <property type="entry name" value="cobW"/>
    <property type="match status" value="1"/>
</dbReference>
<name>A0A9P6T447_9FUNG</name>
<evidence type="ECO:0000256" key="1">
    <source>
        <dbReference type="ARBA" id="ARBA00022741"/>
    </source>
</evidence>
<evidence type="ECO:0000313" key="11">
    <source>
        <dbReference type="EMBL" id="KAG0022328.1"/>
    </source>
</evidence>
<keyword evidence="4" id="KW-0342">GTP-binding</keyword>